<dbReference type="EMBL" id="JAGPNK010000037">
    <property type="protein sequence ID" value="KAH7303221.1"/>
    <property type="molecule type" value="Genomic_DNA"/>
</dbReference>
<name>A0A8K0S847_9HYPO</name>
<dbReference type="AlphaFoldDB" id="A0A8K0S847"/>
<evidence type="ECO:0000313" key="5">
    <source>
        <dbReference type="Proteomes" id="UP000813444"/>
    </source>
</evidence>
<protein>
    <recommendedName>
        <fullName evidence="3">NmrA-like domain-containing protein</fullName>
    </recommendedName>
</protein>
<dbReference type="CDD" id="cd05251">
    <property type="entry name" value="NmrA_like_SDR_a"/>
    <property type="match status" value="1"/>
</dbReference>
<organism evidence="4 5">
    <name type="scientific">Stachybotrys elegans</name>
    <dbReference type="NCBI Taxonomy" id="80388"/>
    <lineage>
        <taxon>Eukaryota</taxon>
        <taxon>Fungi</taxon>
        <taxon>Dikarya</taxon>
        <taxon>Ascomycota</taxon>
        <taxon>Pezizomycotina</taxon>
        <taxon>Sordariomycetes</taxon>
        <taxon>Hypocreomycetidae</taxon>
        <taxon>Hypocreales</taxon>
        <taxon>Stachybotryaceae</taxon>
        <taxon>Stachybotrys</taxon>
    </lineage>
</organism>
<dbReference type="GO" id="GO:0005634">
    <property type="term" value="C:nucleus"/>
    <property type="evidence" value="ECO:0007669"/>
    <property type="project" value="TreeGrafter"/>
</dbReference>
<keyword evidence="2" id="KW-0521">NADP</keyword>
<evidence type="ECO:0000256" key="1">
    <source>
        <dbReference type="ARBA" id="ARBA00006328"/>
    </source>
</evidence>
<proteinExistence type="inferred from homology"/>
<accession>A0A8K0S847</accession>
<dbReference type="OrthoDB" id="300709at2759"/>
<evidence type="ECO:0000259" key="3">
    <source>
        <dbReference type="Pfam" id="PF05368"/>
    </source>
</evidence>
<dbReference type="Proteomes" id="UP000813444">
    <property type="component" value="Unassembled WGS sequence"/>
</dbReference>
<sequence>MSKLLTVFGATGKQGGSVVNYVLNDPTLSQLYKIRIITRDAKSAKAKQFQEGVEVVEGDMMDREFLEIALSGTNTVFIMTAPVWRPDGIGDEDGIAKTIAKVALDKGAEYIIFSTLPSIKDISGGIYSNVGLFDRKAEAERYIRNLPIKASFISAGFFMENFLSSHFFLSPRQAADGTWVMSSFMSPKTQLPFISSVQDTGKFAGTILAEPERYAGKTLGAGKLYAMEEIADIIARITGKNVLYQQIGVEDFRQTVPYGADTWVEGLRFMEELGYFGPDTKELLTASAKYVSGRLTTLEEFFHTHSFHS</sequence>
<gene>
    <name evidence="4" type="ORF">B0I35DRAFT_455312</name>
</gene>
<feature type="domain" description="NmrA-like" evidence="3">
    <location>
        <begin position="1"/>
        <end position="302"/>
    </location>
</feature>
<keyword evidence="5" id="KW-1185">Reference proteome</keyword>
<dbReference type="InterPro" id="IPR036291">
    <property type="entry name" value="NAD(P)-bd_dom_sf"/>
</dbReference>
<dbReference type="PANTHER" id="PTHR42748">
    <property type="entry name" value="NITROGEN METABOLITE REPRESSION PROTEIN NMRA FAMILY MEMBER"/>
    <property type="match status" value="1"/>
</dbReference>
<dbReference type="InterPro" id="IPR008030">
    <property type="entry name" value="NmrA-like"/>
</dbReference>
<reference evidence="4" key="1">
    <citation type="journal article" date="2021" name="Nat. Commun.">
        <title>Genetic determinants of endophytism in the Arabidopsis root mycobiome.</title>
        <authorList>
            <person name="Mesny F."/>
            <person name="Miyauchi S."/>
            <person name="Thiergart T."/>
            <person name="Pickel B."/>
            <person name="Atanasova L."/>
            <person name="Karlsson M."/>
            <person name="Huettel B."/>
            <person name="Barry K.W."/>
            <person name="Haridas S."/>
            <person name="Chen C."/>
            <person name="Bauer D."/>
            <person name="Andreopoulos W."/>
            <person name="Pangilinan J."/>
            <person name="LaButti K."/>
            <person name="Riley R."/>
            <person name="Lipzen A."/>
            <person name="Clum A."/>
            <person name="Drula E."/>
            <person name="Henrissat B."/>
            <person name="Kohler A."/>
            <person name="Grigoriev I.V."/>
            <person name="Martin F.M."/>
            <person name="Hacquard S."/>
        </authorList>
    </citation>
    <scope>NUCLEOTIDE SEQUENCE</scope>
    <source>
        <strain evidence="4">MPI-CAGE-CH-0235</strain>
    </source>
</reference>
<dbReference type="Gene3D" id="3.40.50.720">
    <property type="entry name" value="NAD(P)-binding Rossmann-like Domain"/>
    <property type="match status" value="1"/>
</dbReference>
<evidence type="ECO:0000256" key="2">
    <source>
        <dbReference type="ARBA" id="ARBA00022857"/>
    </source>
</evidence>
<comment type="similarity">
    <text evidence="1">Belongs to the NmrA-type oxidoreductase family.</text>
</comment>
<comment type="caution">
    <text evidence="4">The sequence shown here is derived from an EMBL/GenBank/DDBJ whole genome shotgun (WGS) entry which is preliminary data.</text>
</comment>
<evidence type="ECO:0000313" key="4">
    <source>
        <dbReference type="EMBL" id="KAH7303221.1"/>
    </source>
</evidence>
<dbReference type="Gene3D" id="3.90.25.10">
    <property type="entry name" value="UDP-galactose 4-epimerase, domain 1"/>
    <property type="match status" value="1"/>
</dbReference>
<dbReference type="InterPro" id="IPR051164">
    <property type="entry name" value="NmrA-like_oxidored"/>
</dbReference>
<dbReference type="SUPFAM" id="SSF51735">
    <property type="entry name" value="NAD(P)-binding Rossmann-fold domains"/>
    <property type="match status" value="1"/>
</dbReference>
<dbReference type="PANTHER" id="PTHR42748:SF11">
    <property type="entry name" value="NMRA-LIKE DOMAIN-CONTAINING PROTEIN"/>
    <property type="match status" value="1"/>
</dbReference>
<dbReference type="Pfam" id="PF05368">
    <property type="entry name" value="NmrA"/>
    <property type="match status" value="1"/>
</dbReference>